<evidence type="ECO:0000313" key="1">
    <source>
        <dbReference type="EMBL" id="KAJ8668919.1"/>
    </source>
</evidence>
<organism evidence="1 2">
    <name type="scientific">Eretmocerus hayati</name>
    <dbReference type="NCBI Taxonomy" id="131215"/>
    <lineage>
        <taxon>Eukaryota</taxon>
        <taxon>Metazoa</taxon>
        <taxon>Ecdysozoa</taxon>
        <taxon>Arthropoda</taxon>
        <taxon>Hexapoda</taxon>
        <taxon>Insecta</taxon>
        <taxon>Pterygota</taxon>
        <taxon>Neoptera</taxon>
        <taxon>Endopterygota</taxon>
        <taxon>Hymenoptera</taxon>
        <taxon>Apocrita</taxon>
        <taxon>Proctotrupomorpha</taxon>
        <taxon>Chalcidoidea</taxon>
        <taxon>Aphelinidae</taxon>
        <taxon>Aphelininae</taxon>
        <taxon>Eretmocerus</taxon>
    </lineage>
</organism>
<name>A0ACC2NCM5_9HYME</name>
<keyword evidence="2" id="KW-1185">Reference proteome</keyword>
<dbReference type="Proteomes" id="UP001239111">
    <property type="component" value="Chromosome 3"/>
</dbReference>
<comment type="caution">
    <text evidence="1">The sequence shown here is derived from an EMBL/GenBank/DDBJ whole genome shotgun (WGS) entry which is preliminary data.</text>
</comment>
<protein>
    <submittedName>
        <fullName evidence="1">Uncharacterized protein</fullName>
    </submittedName>
</protein>
<evidence type="ECO:0000313" key="2">
    <source>
        <dbReference type="Proteomes" id="UP001239111"/>
    </source>
</evidence>
<accession>A0ACC2NCM5</accession>
<proteinExistence type="predicted"/>
<reference evidence="1" key="1">
    <citation type="submission" date="2023-04" db="EMBL/GenBank/DDBJ databases">
        <title>A chromosome-level genome assembly of the parasitoid wasp Eretmocerus hayati.</title>
        <authorList>
            <person name="Zhong Y."/>
            <person name="Liu S."/>
            <person name="Liu Y."/>
        </authorList>
    </citation>
    <scope>NUCLEOTIDE SEQUENCE</scope>
    <source>
        <strain evidence="1">ZJU_SS_LIU_2023</strain>
    </source>
</reference>
<dbReference type="EMBL" id="CM056743">
    <property type="protein sequence ID" value="KAJ8668919.1"/>
    <property type="molecule type" value="Genomic_DNA"/>
</dbReference>
<sequence length="735" mass="83132">MSSTEQKLKHDEQSHEVTHECKNINQEVQIECQTSICKSRVIPELKMNKKIKSKTSHQNSDRTFKKKSLEQAVMKKDANGVRHLLAAGFSPNCASESSTPVLIDAIGDESILRQLIDAGANVDATDSRGYTGLHHTIFYRNEYGRKSLKLLLSAGASPNLANSQGETPLLLAVKYGDAYSIQELVNAGASVDPVDAQPSLRLHMAVLLGDWETVESLLESGASSNYVDISGDTPLMLAIRCGEKEMAQKLIDAGADVTYVHNEENEYQEINSPLHVAVQGCNLEMLKLLLDRGADPNRANTKRYSVLSTATRIKRNRIPILEILLNHGADMYNSRASCGSIHNGINPYPFEGMLENNDLEGVQLFIKRGFDLSKYVYVYGNCPTPLHRTIEPVPFRNNDAYSDPKDTRMLSLLLHHYRTKGTLLSELEQGLRQSRSPLFCAITSKYEHAKLLMQSGADPNLEDCEGNTALGYVLFNDTCLRYRSIKLLIEHGAHLRDYIERLFAEANSGNQGNLSPDVYSDASSDSDGQDFDSEYDGYFNNDEYDDFRDPPSRRARRSMKKALCIVKHRILYEIKNSVQDPIHEKIGISRTLQRYYDNCKSEIDFMKTFSFDDSISYFDVLMDVNFWKRVKFSSYAFENFRFETCPADYGENPIVLKHVEIYINDLSNCWEDAYEKFESWWPAMKGLEFLLGLDKNSHYFIFCNILDHLNIEDLKNLGELSTANDSSSGTDTHPN</sequence>
<gene>
    <name evidence="1" type="ORF">QAD02_000178</name>
</gene>